<evidence type="ECO:0000259" key="3">
    <source>
        <dbReference type="PROSITE" id="PS51186"/>
    </source>
</evidence>
<dbReference type="CDD" id="cd04301">
    <property type="entry name" value="NAT_SF"/>
    <property type="match status" value="1"/>
</dbReference>
<sequence>MKLIPMNPAEFEVFAQRSVAGYARDIARTYTLHDAVACESARADFDDLLTHGLDTDGHWFCRLCVGAGLEVGSLWMGIVASPPLPARLFIYDLEIHEPFRRQGLGREALEVVEAWALERGIRHLELNVFSDNVAARKLYETVGMQAREITLSKAL</sequence>
<dbReference type="Proteomes" id="UP000625247">
    <property type="component" value="Unassembled WGS sequence"/>
</dbReference>
<evidence type="ECO:0000313" key="4">
    <source>
        <dbReference type="EMBL" id="MBD8120941.1"/>
    </source>
</evidence>
<dbReference type="InterPro" id="IPR000182">
    <property type="entry name" value="GNAT_dom"/>
</dbReference>
<proteinExistence type="predicted"/>
<evidence type="ECO:0000313" key="5">
    <source>
        <dbReference type="Proteomes" id="UP000625247"/>
    </source>
</evidence>
<evidence type="ECO:0000256" key="1">
    <source>
        <dbReference type="ARBA" id="ARBA00022679"/>
    </source>
</evidence>
<feature type="domain" description="N-acetyltransferase" evidence="3">
    <location>
        <begin position="1"/>
        <end position="155"/>
    </location>
</feature>
<reference evidence="4 5" key="1">
    <citation type="journal article" date="2020" name="FEMS Microbiol. Ecol.">
        <title>Temporal dynamics of bacterial communities during seed development and maturation.</title>
        <authorList>
            <person name="Chesneau G."/>
            <person name="Torres-Cortes G."/>
            <person name="Briand M."/>
            <person name="Darrasse A."/>
            <person name="Preveaux A."/>
            <person name="Marais C."/>
            <person name="Jacques M.A."/>
            <person name="Shade A."/>
            <person name="Barret M."/>
        </authorList>
    </citation>
    <scope>NUCLEOTIDE SEQUENCE [LARGE SCALE GENOMIC DNA]</scope>
    <source>
        <strain evidence="4 5">CFBP13723</strain>
    </source>
</reference>
<name>A0ABR9A4G0_9PSED</name>
<keyword evidence="5" id="KW-1185">Reference proteome</keyword>
<dbReference type="Pfam" id="PF00583">
    <property type="entry name" value="Acetyltransf_1"/>
    <property type="match status" value="1"/>
</dbReference>
<dbReference type="PROSITE" id="PS51186">
    <property type="entry name" value="GNAT"/>
    <property type="match status" value="1"/>
</dbReference>
<keyword evidence="2" id="KW-0012">Acyltransferase</keyword>
<keyword evidence="1" id="KW-0808">Transferase</keyword>
<dbReference type="SUPFAM" id="SSF55729">
    <property type="entry name" value="Acyl-CoA N-acyltransferases (Nat)"/>
    <property type="match status" value="1"/>
</dbReference>
<dbReference type="RefSeq" id="WP_191943553.1">
    <property type="nucleotide sequence ID" value="NZ_JACYNP010000002.1"/>
</dbReference>
<gene>
    <name evidence="4" type="ORF">IFT62_06915</name>
</gene>
<comment type="caution">
    <text evidence="4">The sequence shown here is derived from an EMBL/GenBank/DDBJ whole genome shotgun (WGS) entry which is preliminary data.</text>
</comment>
<dbReference type="InterPro" id="IPR050832">
    <property type="entry name" value="Bact_Acetyltransf"/>
</dbReference>
<dbReference type="Gene3D" id="3.40.630.30">
    <property type="match status" value="1"/>
</dbReference>
<dbReference type="PANTHER" id="PTHR43877">
    <property type="entry name" value="AMINOALKYLPHOSPHONATE N-ACETYLTRANSFERASE-RELATED-RELATED"/>
    <property type="match status" value="1"/>
</dbReference>
<accession>A0ABR9A4G0</accession>
<dbReference type="InterPro" id="IPR016181">
    <property type="entry name" value="Acyl_CoA_acyltransferase"/>
</dbReference>
<evidence type="ECO:0000256" key="2">
    <source>
        <dbReference type="ARBA" id="ARBA00023315"/>
    </source>
</evidence>
<organism evidence="4 5">
    <name type="scientific">Pseudomonas lutea</name>
    <dbReference type="NCBI Taxonomy" id="243924"/>
    <lineage>
        <taxon>Bacteria</taxon>
        <taxon>Pseudomonadati</taxon>
        <taxon>Pseudomonadota</taxon>
        <taxon>Gammaproteobacteria</taxon>
        <taxon>Pseudomonadales</taxon>
        <taxon>Pseudomonadaceae</taxon>
        <taxon>Pseudomonas</taxon>
    </lineage>
</organism>
<dbReference type="EMBL" id="JACYNP010000002">
    <property type="protein sequence ID" value="MBD8120941.1"/>
    <property type="molecule type" value="Genomic_DNA"/>
</dbReference>
<protein>
    <submittedName>
        <fullName evidence="4">GNAT family N-acetyltransferase</fullName>
    </submittedName>
</protein>